<sequence>MSPCLFSTYSQNENRVTSTFLAVLSSLSLNLMQQIIGAMIGDEVELIRFTNQPASKRQQNHSVPDAMISGDFKILIETKLQQNAVDEDQIRKHQKQLEDRKNAYLVILTPDPTCPGVVENISKEDPRVVWCSFNQINHIIDNFFENGSEVISEKDAFLLKNFQMFLDHENLLSQPKVLIVPISQLKVLIVPARFAWSHYLKTSSYVCQPNRTFQKTTYIAFYNRGKIMRKVPKILKAVNEVVFWEEGNFEVLSNDWSQSDEEKFGEKMKEVVKKSIGSSLYNVGESHKVLLLTGPEEEETICINKEIPNDSVDKNGAPTAFVQRQRYTSVEKLLRAEKTSDL</sequence>
<dbReference type="AlphaFoldDB" id="A0A1H3FFL5"/>
<organism evidence="1 2">
    <name type="scientific">Acetomicrobium thermoterrenum DSM 13490</name>
    <dbReference type="NCBI Taxonomy" id="1120987"/>
    <lineage>
        <taxon>Bacteria</taxon>
        <taxon>Thermotogati</taxon>
        <taxon>Synergistota</taxon>
        <taxon>Synergistia</taxon>
        <taxon>Synergistales</taxon>
        <taxon>Acetomicrobiaceae</taxon>
        <taxon>Acetomicrobium</taxon>
    </lineage>
</organism>
<dbReference type="Proteomes" id="UP000199266">
    <property type="component" value="Unassembled WGS sequence"/>
</dbReference>
<gene>
    <name evidence="1" type="ORF">SAMN03080603_01065</name>
</gene>
<reference evidence="2" key="1">
    <citation type="submission" date="2016-10" db="EMBL/GenBank/DDBJ databases">
        <authorList>
            <person name="Varghese N."/>
            <person name="Submissions S."/>
        </authorList>
    </citation>
    <scope>NUCLEOTIDE SEQUENCE [LARGE SCALE GENOMIC DNA]</scope>
    <source>
        <strain evidence="2">DSM 13490</strain>
    </source>
</reference>
<protein>
    <submittedName>
        <fullName evidence="1">Uncharacterized protein</fullName>
    </submittedName>
</protein>
<evidence type="ECO:0000313" key="2">
    <source>
        <dbReference type="Proteomes" id="UP000199266"/>
    </source>
</evidence>
<accession>A0A1H3FFL5</accession>
<name>A0A1H3FFL5_9BACT</name>
<keyword evidence="2" id="KW-1185">Reference proteome</keyword>
<dbReference type="EMBL" id="FNPD01000005">
    <property type="protein sequence ID" value="SDX89832.1"/>
    <property type="molecule type" value="Genomic_DNA"/>
</dbReference>
<evidence type="ECO:0000313" key="1">
    <source>
        <dbReference type="EMBL" id="SDX89832.1"/>
    </source>
</evidence>
<proteinExistence type="predicted"/>
<dbReference type="RefSeq" id="WP_091461107.1">
    <property type="nucleotide sequence ID" value="NZ_FNPD01000005.1"/>
</dbReference>